<comment type="caution">
    <text evidence="1">The sequence shown here is derived from an EMBL/GenBank/DDBJ whole genome shotgun (WGS) entry which is preliminary data.</text>
</comment>
<keyword evidence="2" id="KW-1185">Reference proteome</keyword>
<dbReference type="Proteomes" id="UP000821845">
    <property type="component" value="Chromosome 9"/>
</dbReference>
<organism evidence="1 2">
    <name type="scientific">Hyalomma asiaticum</name>
    <name type="common">Tick</name>
    <dbReference type="NCBI Taxonomy" id="266040"/>
    <lineage>
        <taxon>Eukaryota</taxon>
        <taxon>Metazoa</taxon>
        <taxon>Ecdysozoa</taxon>
        <taxon>Arthropoda</taxon>
        <taxon>Chelicerata</taxon>
        <taxon>Arachnida</taxon>
        <taxon>Acari</taxon>
        <taxon>Parasitiformes</taxon>
        <taxon>Ixodida</taxon>
        <taxon>Ixodoidea</taxon>
        <taxon>Ixodidae</taxon>
        <taxon>Hyalomminae</taxon>
        <taxon>Hyalomma</taxon>
    </lineage>
</organism>
<proteinExistence type="predicted"/>
<sequence>MSSSRRTSVEGAAVEKTSPSREDASPSAAEASPASALRPDGQPSTSGSNVAPDAAGTREQLPGPQLSTSAASERSIELTAGPSSSLAYVQSGLLSPSKGTSRSRADLVTEASQTLDDSTVDGVYRSLTLQFSPSRRSQQDSWSRPTSPGGSQAPLSPKSPSSPCIGTPSVAAAVASRVWSSFTRPQEATDDVQTKLAHSEELFKGAAGAATAEKARSMTAQASSGRQDQALLSPRTTAGWVGLPWNLGVTEETFKRTSRSKSPTAVDSQIAAALSAEAAEFDDTLAVPRVPWATLAVIWLAAQAHWKFLHKHYPERCASAVAIVHEGHWSRAVFAAFHHVDFSHLTSNLVRFFFKGIVLEAALGTTHFAAIFAIAVFAVGLVNTALIEIAYLVTRSSYLHTMCAHTFSGVVVALQVFGFSHYWEATVHYGKYEHSVGTHMLSLLFADLGFLWLSLKREWLSMAIGLVIGCIMVAVMRVPYRRRHLYLVAAPKTPVTYALMCAVVSAYLYGPYAEPSALDKATLTFRVPPWRPFMLSPLYVANVYLLAYALLTLFTVGQRLERNLGAFRLLLLAPALLFAVSVLRDGLRFVLWKYQLAIWSTMPPPTPHSGDCCCGLVGTLLALKAVYLRHPPGRCLPARYRLHSSEFLAGPAARADTAPIVCARGLRYRSRDWSPSGSRGVSSAARSTLARPAGFGRDCQLLVRWKLSRLPGNACTRFRLTCVMYGDKNTDDYGETTRCTNQK</sequence>
<reference evidence="1" key="1">
    <citation type="submission" date="2020-05" db="EMBL/GenBank/DDBJ databases">
        <title>Large-scale comparative analyses of tick genomes elucidate their genetic diversity and vector capacities.</title>
        <authorList>
            <person name="Jia N."/>
            <person name="Wang J."/>
            <person name="Shi W."/>
            <person name="Du L."/>
            <person name="Sun Y."/>
            <person name="Zhan W."/>
            <person name="Jiang J."/>
            <person name="Wang Q."/>
            <person name="Zhang B."/>
            <person name="Ji P."/>
            <person name="Sakyi L.B."/>
            <person name="Cui X."/>
            <person name="Yuan T."/>
            <person name="Jiang B."/>
            <person name="Yang W."/>
            <person name="Lam T.T.-Y."/>
            <person name="Chang Q."/>
            <person name="Ding S."/>
            <person name="Wang X."/>
            <person name="Zhu J."/>
            <person name="Ruan X."/>
            <person name="Zhao L."/>
            <person name="Wei J."/>
            <person name="Que T."/>
            <person name="Du C."/>
            <person name="Cheng J."/>
            <person name="Dai P."/>
            <person name="Han X."/>
            <person name="Huang E."/>
            <person name="Gao Y."/>
            <person name="Liu J."/>
            <person name="Shao H."/>
            <person name="Ye R."/>
            <person name="Li L."/>
            <person name="Wei W."/>
            <person name="Wang X."/>
            <person name="Wang C."/>
            <person name="Yang T."/>
            <person name="Huo Q."/>
            <person name="Li W."/>
            <person name="Guo W."/>
            <person name="Chen H."/>
            <person name="Zhou L."/>
            <person name="Ni X."/>
            <person name="Tian J."/>
            <person name="Zhou Y."/>
            <person name="Sheng Y."/>
            <person name="Liu T."/>
            <person name="Pan Y."/>
            <person name="Xia L."/>
            <person name="Li J."/>
            <person name="Zhao F."/>
            <person name="Cao W."/>
        </authorList>
    </citation>
    <scope>NUCLEOTIDE SEQUENCE</scope>
    <source>
        <strain evidence="1">Hyas-2018</strain>
    </source>
</reference>
<evidence type="ECO:0000313" key="2">
    <source>
        <dbReference type="Proteomes" id="UP000821845"/>
    </source>
</evidence>
<dbReference type="EMBL" id="CM023489">
    <property type="protein sequence ID" value="KAH6921655.1"/>
    <property type="molecule type" value="Genomic_DNA"/>
</dbReference>
<gene>
    <name evidence="1" type="ORF">HPB50_003856</name>
</gene>
<evidence type="ECO:0000313" key="1">
    <source>
        <dbReference type="EMBL" id="KAH6921655.1"/>
    </source>
</evidence>
<name>A0ACB7RHH9_HYAAI</name>
<accession>A0ACB7RHH9</accession>
<protein>
    <submittedName>
        <fullName evidence="1">Uncharacterized protein</fullName>
    </submittedName>
</protein>